<dbReference type="SUPFAM" id="SSF56112">
    <property type="entry name" value="Protein kinase-like (PK-like)"/>
    <property type="match status" value="1"/>
</dbReference>
<dbReference type="OrthoDB" id="3182995at2759"/>
<evidence type="ECO:0000313" key="1">
    <source>
        <dbReference type="EMBL" id="KAF5338868.1"/>
    </source>
</evidence>
<comment type="caution">
    <text evidence="1">The sequence shown here is derived from an EMBL/GenBank/DDBJ whole genome shotgun (WGS) entry which is preliminary data.</text>
</comment>
<evidence type="ECO:0000313" key="2">
    <source>
        <dbReference type="Proteomes" id="UP000559256"/>
    </source>
</evidence>
<proteinExistence type="predicted"/>
<sequence length="324" mass="36568">MDSFFSLLFPSLQPTPPTFSKPETLSILESWRDVNFDPHFDFHAEVNVDDFIISGQCQWVQVWNGRIHHKDQTIEIIIRIFQQSRFPFYCNGAEIAWNEACAYKQLKDLQGTIIPRLYGFHKVYVPADGSEEPCFAHIVEHVALSSLESLKKYGPLNEEVLFSLLDTLIPSLHEMHNCHIAYNKLWVNNVLVVFVNFALSSEEDVDSIREDGDFVVGVVTHLHGDLAVPIVMDWKNQHDKEPYAMKTFENVLLYGQERDRAPLVYPEPCIITLDDIATGFGFGGLDAGAAGHNTVVVSGSNWNDAASPFSVHNAYNAADMATFF</sequence>
<dbReference type="EMBL" id="JAACJM010000190">
    <property type="protein sequence ID" value="KAF5338868.1"/>
    <property type="molecule type" value="Genomic_DNA"/>
</dbReference>
<accession>A0A8H5CCB9</accession>
<protein>
    <submittedName>
        <fullName evidence="1">Uncharacterized protein</fullName>
    </submittedName>
</protein>
<gene>
    <name evidence="1" type="ORF">D9758_015563</name>
</gene>
<dbReference type="Proteomes" id="UP000559256">
    <property type="component" value="Unassembled WGS sequence"/>
</dbReference>
<dbReference type="InterPro" id="IPR011009">
    <property type="entry name" value="Kinase-like_dom_sf"/>
</dbReference>
<dbReference type="AlphaFoldDB" id="A0A8H5CCB9"/>
<reference evidence="1 2" key="1">
    <citation type="journal article" date="2020" name="ISME J.">
        <title>Uncovering the hidden diversity of litter-decomposition mechanisms in mushroom-forming fungi.</title>
        <authorList>
            <person name="Floudas D."/>
            <person name="Bentzer J."/>
            <person name="Ahren D."/>
            <person name="Johansson T."/>
            <person name="Persson P."/>
            <person name="Tunlid A."/>
        </authorList>
    </citation>
    <scope>NUCLEOTIDE SEQUENCE [LARGE SCALE GENOMIC DNA]</scope>
    <source>
        <strain evidence="1 2">CBS 291.85</strain>
    </source>
</reference>
<keyword evidence="2" id="KW-1185">Reference proteome</keyword>
<name>A0A8H5CCB9_9AGAR</name>
<organism evidence="1 2">
    <name type="scientific">Tetrapyrgos nigripes</name>
    <dbReference type="NCBI Taxonomy" id="182062"/>
    <lineage>
        <taxon>Eukaryota</taxon>
        <taxon>Fungi</taxon>
        <taxon>Dikarya</taxon>
        <taxon>Basidiomycota</taxon>
        <taxon>Agaricomycotina</taxon>
        <taxon>Agaricomycetes</taxon>
        <taxon>Agaricomycetidae</taxon>
        <taxon>Agaricales</taxon>
        <taxon>Marasmiineae</taxon>
        <taxon>Marasmiaceae</taxon>
        <taxon>Tetrapyrgos</taxon>
    </lineage>
</organism>